<dbReference type="GO" id="GO:0016020">
    <property type="term" value="C:membrane"/>
    <property type="evidence" value="ECO:0007669"/>
    <property type="project" value="UniProtKB-SubCell"/>
</dbReference>
<feature type="transmembrane region" description="Helical" evidence="6">
    <location>
        <begin position="409"/>
        <end position="433"/>
    </location>
</feature>
<comment type="caution">
    <text evidence="7">The sequence shown here is derived from an EMBL/GenBank/DDBJ whole genome shotgun (WGS) entry which is preliminary data.</text>
</comment>
<evidence type="ECO:0000256" key="2">
    <source>
        <dbReference type="ARBA" id="ARBA00022692"/>
    </source>
</evidence>
<dbReference type="SMR" id="A0A811LJP0"/>
<evidence type="ECO:0000256" key="4">
    <source>
        <dbReference type="ARBA" id="ARBA00023136"/>
    </source>
</evidence>
<name>A0A811LJP0_BURXY</name>
<sequence>MRHPGEWMITAISLLHTSIYIERSLATKYKHAYEKCGCFLGAIITVVVWTLTVVFNYVAYTVEWDEYLRLNSYCIGVTTHNMEKIRILLGCVLVMDILVTIGEWRLTAYNKKSKVFINYSLSRSYQQGENYLTVRLTAPICLLHSCFFTLFLIIHISVRVLMSYSDGPIRYITWLLMSHNMFVLSLSVCLAMYIYKVRWIQETKKPKDLQWQKDSQASIYFTQFQKQIIPMSDDRRQELCDRNAIFYTNSLFVSFEAFTALCTLPALVMLVCIGVFRIIPLVHINFKWVLTFVLNALVYRLDYQKYSSLNSYCLGITTENQDPVRRLLYFILALDVLVTIGERILAAMNKNLQAYQNYTLSRSYQQAENYFTIRIMAPISTVHSTFFTLFLIIHIAVRSLIVYKDGPVTFVTCLLMSHNMFVLSLTLCLAIFIRKVRWACNQRRLFHLKCEKHQHSAVYFNQLQKQLNKE</sequence>
<dbReference type="GO" id="GO:0004984">
    <property type="term" value="F:olfactory receptor activity"/>
    <property type="evidence" value="ECO:0007669"/>
    <property type="project" value="TreeGrafter"/>
</dbReference>
<gene>
    <name evidence="7" type="ORF">BXYJ_LOCUS9722</name>
</gene>
<dbReference type="EMBL" id="CAJFDI010000004">
    <property type="protein sequence ID" value="CAD5227177.1"/>
    <property type="molecule type" value="Genomic_DNA"/>
</dbReference>
<dbReference type="Pfam" id="PF10292">
    <property type="entry name" value="7TM_GPCR_Srab"/>
    <property type="match status" value="2"/>
</dbReference>
<keyword evidence="4 6" id="KW-0472">Membrane</keyword>
<accession>A0A811LJP0</accession>
<dbReference type="EMBL" id="CAJFCV020000004">
    <property type="protein sequence ID" value="CAG9117144.1"/>
    <property type="molecule type" value="Genomic_DNA"/>
</dbReference>
<keyword evidence="8" id="KW-1185">Reference proteome</keyword>
<protein>
    <submittedName>
        <fullName evidence="7">(pine wood nematode) hypothetical protein</fullName>
    </submittedName>
</protein>
<feature type="transmembrane region" description="Helical" evidence="6">
    <location>
        <begin position="371"/>
        <end position="397"/>
    </location>
</feature>
<dbReference type="InterPro" id="IPR019408">
    <property type="entry name" value="7TM_GPCR_serpentine_rcpt_Srab"/>
</dbReference>
<dbReference type="Proteomes" id="UP000659654">
    <property type="component" value="Unassembled WGS sequence"/>
</dbReference>
<feature type="transmembrane region" description="Helical" evidence="6">
    <location>
        <begin position="38"/>
        <end position="60"/>
    </location>
</feature>
<feature type="transmembrane region" description="Helical" evidence="6">
    <location>
        <begin position="174"/>
        <end position="195"/>
    </location>
</feature>
<evidence type="ECO:0000256" key="1">
    <source>
        <dbReference type="ARBA" id="ARBA00004141"/>
    </source>
</evidence>
<feature type="transmembrane region" description="Helical" evidence="6">
    <location>
        <begin position="85"/>
        <end position="104"/>
    </location>
</feature>
<dbReference type="PANTHER" id="PTHR31357:SF5">
    <property type="entry name" value="SERPENTINE RECEPTOR CLASS ALPHA-1-RELATED"/>
    <property type="match status" value="1"/>
</dbReference>
<proteinExistence type="inferred from homology"/>
<reference evidence="7" key="1">
    <citation type="submission" date="2020-09" db="EMBL/GenBank/DDBJ databases">
        <authorList>
            <person name="Kikuchi T."/>
        </authorList>
    </citation>
    <scope>NUCLEOTIDE SEQUENCE</scope>
    <source>
        <strain evidence="7">Ka4C1</strain>
    </source>
</reference>
<evidence type="ECO:0000256" key="5">
    <source>
        <dbReference type="ARBA" id="ARBA00037994"/>
    </source>
</evidence>
<evidence type="ECO:0000256" key="3">
    <source>
        <dbReference type="ARBA" id="ARBA00022989"/>
    </source>
</evidence>
<feature type="transmembrane region" description="Helical" evidence="6">
    <location>
        <begin position="132"/>
        <end position="154"/>
    </location>
</feature>
<evidence type="ECO:0000313" key="8">
    <source>
        <dbReference type="Proteomes" id="UP000659654"/>
    </source>
</evidence>
<feature type="transmembrane region" description="Helical" evidence="6">
    <location>
        <begin position="257"/>
        <end position="279"/>
    </location>
</feature>
<comment type="subcellular location">
    <subcellularLocation>
        <location evidence="1">Membrane</location>
        <topology evidence="1">Multi-pass membrane protein</topology>
    </subcellularLocation>
</comment>
<organism evidence="7 8">
    <name type="scientific">Bursaphelenchus xylophilus</name>
    <name type="common">Pinewood nematode worm</name>
    <name type="synonym">Aphelenchoides xylophilus</name>
    <dbReference type="NCBI Taxonomy" id="6326"/>
    <lineage>
        <taxon>Eukaryota</taxon>
        <taxon>Metazoa</taxon>
        <taxon>Ecdysozoa</taxon>
        <taxon>Nematoda</taxon>
        <taxon>Chromadorea</taxon>
        <taxon>Rhabditida</taxon>
        <taxon>Tylenchina</taxon>
        <taxon>Tylenchomorpha</taxon>
        <taxon>Aphelenchoidea</taxon>
        <taxon>Aphelenchoididae</taxon>
        <taxon>Bursaphelenchus</taxon>
    </lineage>
</organism>
<dbReference type="AlphaFoldDB" id="A0A811LJP0"/>
<keyword evidence="2 6" id="KW-0812">Transmembrane</keyword>
<comment type="similarity">
    <text evidence="5">Belongs to the nematode receptor-like protein sra family.</text>
</comment>
<keyword evidence="3 6" id="KW-1133">Transmembrane helix</keyword>
<dbReference type="PANTHER" id="PTHR31357">
    <property type="entry name" value="SERPENTINE RECEPTOR CLASS ALPHA-10"/>
    <property type="match status" value="1"/>
</dbReference>
<evidence type="ECO:0000256" key="6">
    <source>
        <dbReference type="SAM" id="Phobius"/>
    </source>
</evidence>
<dbReference type="Proteomes" id="UP000582659">
    <property type="component" value="Unassembled WGS sequence"/>
</dbReference>
<dbReference type="InterPro" id="IPR051080">
    <property type="entry name" value="Nematode_rcpt-like_serp_alpha"/>
</dbReference>
<evidence type="ECO:0000313" key="7">
    <source>
        <dbReference type="EMBL" id="CAD5227177.1"/>
    </source>
</evidence>